<accession>A0A8J7L6E9</accession>
<evidence type="ECO:0000256" key="1">
    <source>
        <dbReference type="SAM" id="MobiDB-lite"/>
    </source>
</evidence>
<evidence type="ECO:0000256" key="2">
    <source>
        <dbReference type="SAM" id="SignalP"/>
    </source>
</evidence>
<proteinExistence type="predicted"/>
<dbReference type="EMBL" id="JAECZB010000053">
    <property type="protein sequence ID" value="MBH8554032.1"/>
    <property type="molecule type" value="Genomic_DNA"/>
</dbReference>
<name>A0A8J7L6E9_9CYAN</name>
<dbReference type="Proteomes" id="UP000599391">
    <property type="component" value="Unassembled WGS sequence"/>
</dbReference>
<reference evidence="3 4" key="1">
    <citation type="journal article" date="2021" name="Int. J. Syst. Evol. Microbiol.">
        <title>Amazonocrinis nigriterrae gen. nov., sp. nov., Atlanticothrix silvestris gen. nov., sp. nov. and Dendronalium phyllosphericum gen. nov., sp. nov., nostocacean cyanobacteria from Brazilian environments.</title>
        <authorList>
            <person name="Alvarenga D.O."/>
            <person name="Andreote A.P.D."/>
            <person name="Branco L.H.Z."/>
            <person name="Delbaje E."/>
            <person name="Cruz R.B."/>
            <person name="Varani A.M."/>
            <person name="Fiore M.F."/>
        </authorList>
    </citation>
    <scope>NUCLEOTIDE SEQUENCE [LARGE SCALE GENOMIC DNA]</scope>
    <source>
        <strain evidence="3 4">CENA357</strain>
    </source>
</reference>
<protein>
    <submittedName>
        <fullName evidence="3">DUF928 domain-containing protein</fullName>
    </submittedName>
</protein>
<sequence>MKLFLPLLLGYTGFLASQSLVLAAPAPVPLTHSMKTLAQTVRFSPPQPPPDPPPGGRVRGGARRTPLCLQAEPKLTALVPSTEETSTVINVWGWTTKANPTLWFYVPYTQDSAYPTEFVLQDQQSNPIYRQAIALPNQPGVISISLPTNAPALEVDKQYRWFLTVYCDPEKQSPPIYVEGVIQRVNLKPKITQQLQTATPLQQSAIYAENGIWHEALTTLAQLRQKDPQDAALKTQWRDLLSNIGLDDIVTKPILPGKSE</sequence>
<dbReference type="RefSeq" id="WP_214440295.1">
    <property type="nucleotide sequence ID" value="NZ_JAECZB010000053.1"/>
</dbReference>
<keyword evidence="2" id="KW-0732">Signal</keyword>
<comment type="caution">
    <text evidence="3">The sequence shown here is derived from an EMBL/GenBank/DDBJ whole genome shotgun (WGS) entry which is preliminary data.</text>
</comment>
<feature type="region of interest" description="Disordered" evidence="1">
    <location>
        <begin position="41"/>
        <end position="62"/>
    </location>
</feature>
<keyword evidence="4" id="KW-1185">Reference proteome</keyword>
<dbReference type="InterPro" id="IPR010328">
    <property type="entry name" value="DUF928"/>
</dbReference>
<organism evidence="3 4">
    <name type="scientific">Atlanticothrix silvestris CENA357</name>
    <dbReference type="NCBI Taxonomy" id="1725252"/>
    <lineage>
        <taxon>Bacteria</taxon>
        <taxon>Bacillati</taxon>
        <taxon>Cyanobacteriota</taxon>
        <taxon>Cyanophyceae</taxon>
        <taxon>Nostocales</taxon>
        <taxon>Nodulariaceae</taxon>
        <taxon>Atlanticothrix</taxon>
        <taxon>Atlanticothrix silvestris</taxon>
    </lineage>
</organism>
<dbReference type="Pfam" id="PF06051">
    <property type="entry name" value="DUF928"/>
    <property type="match status" value="1"/>
</dbReference>
<evidence type="ECO:0000313" key="4">
    <source>
        <dbReference type="Proteomes" id="UP000599391"/>
    </source>
</evidence>
<evidence type="ECO:0000313" key="3">
    <source>
        <dbReference type="EMBL" id="MBH8554032.1"/>
    </source>
</evidence>
<feature type="compositionally biased region" description="Pro residues" evidence="1">
    <location>
        <begin position="45"/>
        <end position="55"/>
    </location>
</feature>
<feature type="signal peptide" evidence="2">
    <location>
        <begin position="1"/>
        <end position="23"/>
    </location>
</feature>
<gene>
    <name evidence="3" type="ORF">I8751_16995</name>
</gene>
<feature type="chain" id="PRO_5035282222" evidence="2">
    <location>
        <begin position="24"/>
        <end position="260"/>
    </location>
</feature>
<dbReference type="AlphaFoldDB" id="A0A8J7L6E9"/>